<accession>A0ABX0TYF3</accession>
<keyword evidence="1" id="KW-0472">Membrane</keyword>
<evidence type="ECO:0000256" key="1">
    <source>
        <dbReference type="SAM" id="Phobius"/>
    </source>
</evidence>
<dbReference type="EMBL" id="JAASQP010000001">
    <property type="protein sequence ID" value="NIJ23340.1"/>
    <property type="molecule type" value="Genomic_DNA"/>
</dbReference>
<dbReference type="InterPro" id="IPR022134">
    <property type="entry name" value="DUF3667"/>
</dbReference>
<organism evidence="2 3">
    <name type="scientific">Sphingomonas japonica</name>
    <dbReference type="NCBI Taxonomy" id="511662"/>
    <lineage>
        <taxon>Bacteria</taxon>
        <taxon>Pseudomonadati</taxon>
        <taxon>Pseudomonadota</taxon>
        <taxon>Alphaproteobacteria</taxon>
        <taxon>Sphingomonadales</taxon>
        <taxon>Sphingomonadaceae</taxon>
        <taxon>Sphingomonas</taxon>
    </lineage>
</organism>
<feature type="transmembrane region" description="Helical" evidence="1">
    <location>
        <begin position="293"/>
        <end position="310"/>
    </location>
</feature>
<dbReference type="Proteomes" id="UP000788153">
    <property type="component" value="Unassembled WGS sequence"/>
</dbReference>
<gene>
    <name evidence="2" type="ORF">FHT01_000882</name>
</gene>
<proteinExistence type="predicted"/>
<dbReference type="RefSeq" id="WP_140230774.1">
    <property type="nucleotide sequence ID" value="NZ_BAAAEV010000001.1"/>
</dbReference>
<reference evidence="2 3" key="1">
    <citation type="submission" date="2020-03" db="EMBL/GenBank/DDBJ databases">
        <title>Genomic Encyclopedia of Type Strains, Phase IV (KMG-IV): sequencing the most valuable type-strain genomes for metagenomic binning, comparative biology and taxonomic classification.</title>
        <authorList>
            <person name="Goeker M."/>
        </authorList>
    </citation>
    <scope>NUCLEOTIDE SEQUENCE [LARGE SCALE GENOMIC DNA]</scope>
    <source>
        <strain evidence="2 3">DSM 22753</strain>
    </source>
</reference>
<keyword evidence="1" id="KW-0812">Transmembrane</keyword>
<keyword evidence="1" id="KW-1133">Transmembrane helix</keyword>
<feature type="transmembrane region" description="Helical" evidence="1">
    <location>
        <begin position="105"/>
        <end position="126"/>
    </location>
</feature>
<keyword evidence="3" id="KW-1185">Reference proteome</keyword>
<protein>
    <recommendedName>
        <fullName evidence="4">DUF3667 domain-containing protein</fullName>
    </recommendedName>
</protein>
<feature type="transmembrane region" description="Helical" evidence="1">
    <location>
        <begin position="239"/>
        <end position="257"/>
    </location>
</feature>
<evidence type="ECO:0000313" key="2">
    <source>
        <dbReference type="EMBL" id="NIJ23340.1"/>
    </source>
</evidence>
<name>A0ABX0TYF3_9SPHN</name>
<feature type="transmembrane region" description="Helical" evidence="1">
    <location>
        <begin position="269"/>
        <end position="287"/>
    </location>
</feature>
<sequence>MSGELEGAAELATGGLIARAFEPRAGEGAGEGDAMCLNCGTALLGTHCHRCGQAAHVHRSFGAIGHELLHGVVHFEGKMWRTLPMLAFRPGELTRRYVAGERARFVSPMAMFLFSVFTLFALLSILGVSPPTEISSGAQVEAGIAETRSDLADDREEAVEDRDRLAPGDPQRAKLDARIADIDREAAVLAAAATAVKGKGSTVTDIGKTGWHRLDKGIEKANRNPGLLLYKLQANSYKFSWLLIPLSLPFVWLLFAWKRQYRLYDHAVFVTYSIAFMSLVFVTLMLLDMIPGAMPLIGTLALIVPPLHLYKQLRGAYALRRWSALARTLVLGSLIGVVLTMFIIALLALGLVG</sequence>
<evidence type="ECO:0000313" key="3">
    <source>
        <dbReference type="Proteomes" id="UP000788153"/>
    </source>
</evidence>
<feature type="transmembrane region" description="Helical" evidence="1">
    <location>
        <begin position="330"/>
        <end position="352"/>
    </location>
</feature>
<evidence type="ECO:0008006" key="4">
    <source>
        <dbReference type="Google" id="ProtNLM"/>
    </source>
</evidence>
<comment type="caution">
    <text evidence="2">The sequence shown here is derived from an EMBL/GenBank/DDBJ whole genome shotgun (WGS) entry which is preliminary data.</text>
</comment>
<dbReference type="Pfam" id="PF12412">
    <property type="entry name" value="DUF3667"/>
    <property type="match status" value="1"/>
</dbReference>